<sequence>MNALEITQKLISYPTITPKECGIFEYIKSLFPHFKTLECGENGVKNLFLYHIFNPPKEHA</sequence>
<gene>
    <name evidence="1" type="ORF">EC518_08410</name>
</gene>
<organism evidence="1 2">
    <name type="scientific">Helicobacter pylori</name>
    <name type="common">Campylobacter pylori</name>
    <dbReference type="NCBI Taxonomy" id="210"/>
    <lineage>
        <taxon>Bacteria</taxon>
        <taxon>Pseudomonadati</taxon>
        <taxon>Campylobacterota</taxon>
        <taxon>Epsilonproteobacteria</taxon>
        <taxon>Campylobacterales</taxon>
        <taxon>Helicobacteraceae</taxon>
        <taxon>Helicobacter</taxon>
    </lineage>
</organism>
<proteinExistence type="predicted"/>
<protein>
    <submittedName>
        <fullName evidence="1">Succinyl-diaminopimelate desuccinylase</fullName>
    </submittedName>
</protein>
<reference evidence="1 2" key="1">
    <citation type="submission" date="2018-11" db="EMBL/GenBank/DDBJ databases">
        <title>Genetic determinants and prediction of antibiotic resistance phenotypes in Helicobacter pylori.</title>
        <authorList>
            <person name="Wagner K."/>
        </authorList>
    </citation>
    <scope>NUCLEOTIDE SEQUENCE [LARGE SCALE GENOMIC DNA]</scope>
    <source>
        <strain evidence="1 2">ZH70</strain>
    </source>
</reference>
<feature type="non-terminal residue" evidence="1">
    <location>
        <position position="60"/>
    </location>
</feature>
<name>A0A438XG03_HELPX</name>
<evidence type="ECO:0000313" key="1">
    <source>
        <dbReference type="EMBL" id="RVZ35461.1"/>
    </source>
</evidence>
<dbReference type="Proteomes" id="UP000289022">
    <property type="component" value="Unassembled WGS sequence"/>
</dbReference>
<comment type="caution">
    <text evidence="1">The sequence shown here is derived from an EMBL/GenBank/DDBJ whole genome shotgun (WGS) entry which is preliminary data.</text>
</comment>
<accession>A0A438XG03</accession>
<dbReference type="EMBL" id="RJGP01000511">
    <property type="protein sequence ID" value="RVZ35461.1"/>
    <property type="molecule type" value="Genomic_DNA"/>
</dbReference>
<evidence type="ECO:0000313" key="2">
    <source>
        <dbReference type="Proteomes" id="UP000289022"/>
    </source>
</evidence>
<dbReference type="AlphaFoldDB" id="A0A438XG03"/>